<dbReference type="RefSeq" id="XP_024370551.1">
    <property type="nucleotide sequence ID" value="XM_024514783.2"/>
</dbReference>
<dbReference type="PANTHER" id="PTHR12358:SF54">
    <property type="entry name" value="SPHINGOSINE KINASE RELATED PROTEIN"/>
    <property type="match status" value="1"/>
</dbReference>
<evidence type="ECO:0000256" key="2">
    <source>
        <dbReference type="ARBA" id="ARBA00022741"/>
    </source>
</evidence>
<feature type="domain" description="DAGKc" evidence="5">
    <location>
        <begin position="8"/>
        <end position="155"/>
    </location>
</feature>
<dbReference type="InterPro" id="IPR050187">
    <property type="entry name" value="Lipid_Phosphate_FormReg"/>
</dbReference>
<dbReference type="PaxDb" id="3218-PP1S47_48V6.1"/>
<dbReference type="GO" id="GO:0016020">
    <property type="term" value="C:membrane"/>
    <property type="evidence" value="ECO:0007669"/>
    <property type="project" value="GOC"/>
</dbReference>
<evidence type="ECO:0000256" key="3">
    <source>
        <dbReference type="ARBA" id="ARBA00022777"/>
    </source>
</evidence>
<keyword evidence="4" id="KW-0067">ATP-binding</keyword>
<dbReference type="InterPro" id="IPR045540">
    <property type="entry name" value="YegS/DAGK_C"/>
</dbReference>
<keyword evidence="1" id="KW-0808">Transferase</keyword>
<dbReference type="Proteomes" id="UP000006727">
    <property type="component" value="Chromosome 3"/>
</dbReference>
<protein>
    <recommendedName>
        <fullName evidence="5">DAGKc domain-containing protein</fullName>
    </recommendedName>
</protein>
<dbReference type="EnsemblPlants" id="Pp3c3_23640V3.4">
    <property type="protein sequence ID" value="Pp3c3_23640V3.4"/>
    <property type="gene ID" value="Pp3c3_23640"/>
</dbReference>
<dbReference type="InterPro" id="IPR005218">
    <property type="entry name" value="Diacylglycerol/lipid_kinase"/>
</dbReference>
<keyword evidence="8" id="KW-1185">Reference proteome</keyword>
<evidence type="ECO:0000313" key="8">
    <source>
        <dbReference type="Proteomes" id="UP000006727"/>
    </source>
</evidence>
<dbReference type="GO" id="GO:0016301">
    <property type="term" value="F:kinase activity"/>
    <property type="evidence" value="ECO:0007669"/>
    <property type="project" value="UniProtKB-KW"/>
</dbReference>
<dbReference type="eggNOG" id="KOG1116">
    <property type="taxonomic scope" value="Eukaryota"/>
</dbReference>
<dbReference type="InterPro" id="IPR016064">
    <property type="entry name" value="NAD/diacylglycerol_kinase_sf"/>
</dbReference>
<dbReference type="SUPFAM" id="SSF111331">
    <property type="entry name" value="NAD kinase/diacylglycerol kinase-like"/>
    <property type="match status" value="1"/>
</dbReference>
<dbReference type="AlphaFoldDB" id="A9S4A8"/>
<reference evidence="7" key="3">
    <citation type="submission" date="2020-12" db="UniProtKB">
        <authorList>
            <consortium name="EnsemblPlants"/>
        </authorList>
    </citation>
    <scope>IDENTIFICATION</scope>
</reference>
<dbReference type="Pfam" id="PF00781">
    <property type="entry name" value="DAGK_cat"/>
    <property type="match status" value="1"/>
</dbReference>
<keyword evidence="3" id="KW-0418">Kinase</keyword>
<gene>
    <name evidence="7" type="primary">LOC112279958</name>
    <name evidence="6" type="ORF">PHYPA_004859</name>
</gene>
<dbReference type="NCBIfam" id="TIGR00147">
    <property type="entry name" value="YegS/Rv2252/BmrU family lipid kinase"/>
    <property type="match status" value="1"/>
</dbReference>
<evidence type="ECO:0000313" key="6">
    <source>
        <dbReference type="EMBL" id="PNR57865.1"/>
    </source>
</evidence>
<dbReference type="Gene3D" id="2.60.200.40">
    <property type="match status" value="1"/>
</dbReference>
<sequence length="328" mass="36378">MAPDAIANPQRDYVFVVNPTGANGRTEQQWKKMLPELKLRLGKDCNICEALTTGPTHAVEIAREAVRNGAAAVVAVGGDGTLHEVLNGFFEDGMPVQSREGYSGPRTALGLIPMGTGSDLARCFGWKSNDKLEAIHRIVKDRRRRIDVGRVQLPDDKVDRYFLNVASLHLSAKAGHIASMYKRFGNLCYVIGALKAFRSHENRDLRTRIDGSQWTVVPKVTATCIGNAKYFGGGMKITPTADPFNGRLEVVSLHGFKWYDFILKMHTLYLGTHVHLAKVTTTSVRILEVEAAENKSKQREVYVQADGEHLGFLPAKFSILPQQLDFIM</sequence>
<dbReference type="EnsemblPlants" id="Pp3c3_23640V3.1">
    <property type="protein sequence ID" value="Pp3c3_23640V3.1"/>
    <property type="gene ID" value="Pp3c3_23640"/>
</dbReference>
<dbReference type="GO" id="GO:0008654">
    <property type="term" value="P:phospholipid biosynthetic process"/>
    <property type="evidence" value="ECO:0007669"/>
    <property type="project" value="InterPro"/>
</dbReference>
<evidence type="ECO:0000313" key="7">
    <source>
        <dbReference type="EnsemblPlants" id="Pp3c3_23640V3.1"/>
    </source>
</evidence>
<proteinExistence type="predicted"/>
<dbReference type="OrthoDB" id="336240at2759"/>
<dbReference type="PANTHER" id="PTHR12358">
    <property type="entry name" value="SPHINGOSINE KINASE"/>
    <property type="match status" value="1"/>
</dbReference>
<evidence type="ECO:0000256" key="1">
    <source>
        <dbReference type="ARBA" id="ARBA00022679"/>
    </source>
</evidence>
<dbReference type="Gramene" id="Pp3c3_23640V3.4">
    <property type="protein sequence ID" value="Pp3c3_23640V3.4"/>
    <property type="gene ID" value="Pp3c3_23640"/>
</dbReference>
<accession>A9S4A8</accession>
<dbReference type="InterPro" id="IPR001206">
    <property type="entry name" value="Diacylglycerol_kinase_cat_dom"/>
</dbReference>
<dbReference type="Gramene" id="Pp3c3_23640V3.1">
    <property type="protein sequence ID" value="Pp3c3_23640V3.1"/>
    <property type="gene ID" value="Pp3c3_23640"/>
</dbReference>
<evidence type="ECO:0000259" key="5">
    <source>
        <dbReference type="PROSITE" id="PS50146"/>
    </source>
</evidence>
<dbReference type="SMART" id="SM00046">
    <property type="entry name" value="DAGKc"/>
    <property type="match status" value="1"/>
</dbReference>
<dbReference type="InterPro" id="IPR017438">
    <property type="entry name" value="ATP-NAD_kinase_N"/>
</dbReference>
<dbReference type="Pfam" id="PF19279">
    <property type="entry name" value="YegS_C"/>
    <property type="match status" value="1"/>
</dbReference>
<organism evidence="6">
    <name type="scientific">Physcomitrium patens</name>
    <name type="common">Spreading-leaved earth moss</name>
    <name type="synonym">Physcomitrella patens</name>
    <dbReference type="NCBI Taxonomy" id="3218"/>
    <lineage>
        <taxon>Eukaryota</taxon>
        <taxon>Viridiplantae</taxon>
        <taxon>Streptophyta</taxon>
        <taxon>Embryophyta</taxon>
        <taxon>Bryophyta</taxon>
        <taxon>Bryophytina</taxon>
        <taxon>Bryopsida</taxon>
        <taxon>Funariidae</taxon>
        <taxon>Funariales</taxon>
        <taxon>Funariaceae</taxon>
        <taxon>Physcomitrium</taxon>
    </lineage>
</organism>
<dbReference type="PROSITE" id="PS50146">
    <property type="entry name" value="DAGK"/>
    <property type="match status" value="1"/>
</dbReference>
<name>A9S4A8_PHYPA</name>
<reference evidence="6 8" key="2">
    <citation type="journal article" date="2018" name="Plant J.">
        <title>The Physcomitrella patens chromosome-scale assembly reveals moss genome structure and evolution.</title>
        <authorList>
            <person name="Lang D."/>
            <person name="Ullrich K.K."/>
            <person name="Murat F."/>
            <person name="Fuchs J."/>
            <person name="Jenkins J."/>
            <person name="Haas F.B."/>
            <person name="Piednoel M."/>
            <person name="Gundlach H."/>
            <person name="Van Bel M."/>
            <person name="Meyberg R."/>
            <person name="Vives C."/>
            <person name="Morata J."/>
            <person name="Symeonidi A."/>
            <person name="Hiss M."/>
            <person name="Muchero W."/>
            <person name="Kamisugi Y."/>
            <person name="Saleh O."/>
            <person name="Blanc G."/>
            <person name="Decker E.L."/>
            <person name="van Gessel N."/>
            <person name="Grimwood J."/>
            <person name="Hayes R.D."/>
            <person name="Graham S.W."/>
            <person name="Gunter L.E."/>
            <person name="McDaniel S.F."/>
            <person name="Hoernstein S.N.W."/>
            <person name="Larsson A."/>
            <person name="Li F.W."/>
            <person name="Perroud P.F."/>
            <person name="Phillips J."/>
            <person name="Ranjan P."/>
            <person name="Rokshar D.S."/>
            <person name="Rothfels C.J."/>
            <person name="Schneider L."/>
            <person name="Shu S."/>
            <person name="Stevenson D.W."/>
            <person name="Thummler F."/>
            <person name="Tillich M."/>
            <person name="Villarreal Aguilar J.C."/>
            <person name="Widiez T."/>
            <person name="Wong G.K."/>
            <person name="Wymore A."/>
            <person name="Zhang Y."/>
            <person name="Zimmer A.D."/>
            <person name="Quatrano R.S."/>
            <person name="Mayer K.F.X."/>
            <person name="Goodstein D."/>
            <person name="Casacuberta J.M."/>
            <person name="Vandepoele K."/>
            <person name="Reski R."/>
            <person name="Cuming A.C."/>
            <person name="Tuskan G.A."/>
            <person name="Maumus F."/>
            <person name="Salse J."/>
            <person name="Schmutz J."/>
            <person name="Rensing S.A."/>
        </authorList>
    </citation>
    <scope>NUCLEOTIDE SEQUENCE [LARGE SCALE GENOMIC DNA]</scope>
    <source>
        <strain evidence="7 8">cv. Gransden 2004</strain>
    </source>
</reference>
<dbReference type="GO" id="GO:0005524">
    <property type="term" value="F:ATP binding"/>
    <property type="evidence" value="ECO:0007669"/>
    <property type="project" value="UniProtKB-KW"/>
</dbReference>
<reference evidence="6 8" key="1">
    <citation type="journal article" date="2008" name="Science">
        <title>The Physcomitrella genome reveals evolutionary insights into the conquest of land by plants.</title>
        <authorList>
            <person name="Rensing S."/>
            <person name="Lang D."/>
            <person name="Zimmer A."/>
            <person name="Terry A."/>
            <person name="Salamov A."/>
            <person name="Shapiro H."/>
            <person name="Nishiyama T."/>
            <person name="Perroud P.-F."/>
            <person name="Lindquist E."/>
            <person name="Kamisugi Y."/>
            <person name="Tanahashi T."/>
            <person name="Sakakibara K."/>
            <person name="Fujita T."/>
            <person name="Oishi K."/>
            <person name="Shin-I T."/>
            <person name="Kuroki Y."/>
            <person name="Toyoda A."/>
            <person name="Suzuki Y."/>
            <person name="Hashimoto A."/>
            <person name="Yamaguchi K."/>
            <person name="Sugano A."/>
            <person name="Kohara Y."/>
            <person name="Fujiyama A."/>
            <person name="Anterola A."/>
            <person name="Aoki S."/>
            <person name="Ashton N."/>
            <person name="Barbazuk W.B."/>
            <person name="Barker E."/>
            <person name="Bennetzen J."/>
            <person name="Bezanilla M."/>
            <person name="Blankenship R."/>
            <person name="Cho S.H."/>
            <person name="Dutcher S."/>
            <person name="Estelle M."/>
            <person name="Fawcett J.A."/>
            <person name="Gundlach H."/>
            <person name="Hanada K."/>
            <person name="Heyl A."/>
            <person name="Hicks K.A."/>
            <person name="Hugh J."/>
            <person name="Lohr M."/>
            <person name="Mayer K."/>
            <person name="Melkozernov A."/>
            <person name="Murata T."/>
            <person name="Nelson D."/>
            <person name="Pils B."/>
            <person name="Prigge M."/>
            <person name="Reiss B."/>
            <person name="Renner T."/>
            <person name="Rombauts S."/>
            <person name="Rushton P."/>
            <person name="Sanderfoot A."/>
            <person name="Schween G."/>
            <person name="Shiu S.-H."/>
            <person name="Stueber K."/>
            <person name="Theodoulou F.L."/>
            <person name="Tu H."/>
            <person name="Van de Peer Y."/>
            <person name="Verrier P.J."/>
            <person name="Waters E."/>
            <person name="Wood A."/>
            <person name="Yang L."/>
            <person name="Cove D."/>
            <person name="Cuming A."/>
            <person name="Hasebe M."/>
            <person name="Lucas S."/>
            <person name="Mishler D.B."/>
            <person name="Reski R."/>
            <person name="Grigoriev I."/>
            <person name="Quatrano R.S."/>
            <person name="Boore J.L."/>
        </authorList>
    </citation>
    <scope>NUCLEOTIDE SEQUENCE [LARGE SCALE GENOMIC DNA]</scope>
    <source>
        <strain evidence="7 8">cv. Gransden 2004</strain>
    </source>
</reference>
<dbReference type="GeneID" id="112279958"/>
<keyword evidence="2" id="KW-0547">Nucleotide-binding</keyword>
<dbReference type="STRING" id="3218.A9S4A8"/>
<dbReference type="Gene3D" id="3.40.50.10330">
    <property type="entry name" value="Probable inorganic polyphosphate/atp-NAD kinase, domain 1"/>
    <property type="match status" value="1"/>
</dbReference>
<dbReference type="GO" id="GO:0006665">
    <property type="term" value="P:sphingolipid metabolic process"/>
    <property type="evidence" value="ECO:0000318"/>
    <property type="project" value="GO_Central"/>
</dbReference>
<evidence type="ECO:0000256" key="4">
    <source>
        <dbReference type="ARBA" id="ARBA00022840"/>
    </source>
</evidence>
<dbReference type="EMBL" id="ABEU02000003">
    <property type="protein sequence ID" value="PNR57865.1"/>
    <property type="molecule type" value="Genomic_DNA"/>
</dbReference>